<reference evidence="2 3" key="1">
    <citation type="journal article" date="2014" name="BMC Genomics">
        <title>Comparison of environmental and isolate Sulfobacillus genomes reveals diverse carbon, sulfur, nitrogen, and hydrogen metabolisms.</title>
        <authorList>
            <person name="Justice N.B."/>
            <person name="Norman A."/>
            <person name="Brown C.T."/>
            <person name="Singh A."/>
            <person name="Thomas B.C."/>
            <person name="Banfield J.F."/>
        </authorList>
    </citation>
    <scope>NUCLEOTIDE SEQUENCE [LARGE SCALE GENOMIC DNA]</scope>
    <source>
        <strain evidence="2">AMDSBA5</strain>
    </source>
</reference>
<evidence type="ECO:0000313" key="2">
    <source>
        <dbReference type="EMBL" id="PSR27283.1"/>
    </source>
</evidence>
<feature type="transmembrane region" description="Helical" evidence="1">
    <location>
        <begin position="102"/>
        <end position="127"/>
    </location>
</feature>
<dbReference type="Proteomes" id="UP000242705">
    <property type="component" value="Unassembled WGS sequence"/>
</dbReference>
<sequence length="161" mass="17727">MNPNHSFKISLGERGRKTFGNTPQVLAVGLMSYDIENPTEERRRLSIFRTHSLELSMLSAVISTVLFSWWTANWMITFVLLALGTAILLAVMSLAQGPFDLMTAMIGATAGGMVGSFVVMAITVTWIHPMHSHHGMMIMDDTMAQMVGATLSGWLQPVNKQ</sequence>
<name>A0A2T2WYH0_SULTH</name>
<comment type="caution">
    <text evidence="2">The sequence shown here is derived from an EMBL/GenBank/DDBJ whole genome shotgun (WGS) entry which is preliminary data.</text>
</comment>
<keyword evidence="1" id="KW-0812">Transmembrane</keyword>
<keyword evidence="1" id="KW-0472">Membrane</keyword>
<feature type="transmembrane region" description="Helical" evidence="1">
    <location>
        <begin position="76"/>
        <end position="95"/>
    </location>
</feature>
<evidence type="ECO:0000313" key="3">
    <source>
        <dbReference type="Proteomes" id="UP000242705"/>
    </source>
</evidence>
<dbReference type="AlphaFoldDB" id="A0A2T2WYH0"/>
<keyword evidence="1" id="KW-1133">Transmembrane helix</keyword>
<protein>
    <submittedName>
        <fullName evidence="2">Uncharacterized protein</fullName>
    </submittedName>
</protein>
<evidence type="ECO:0000256" key="1">
    <source>
        <dbReference type="SAM" id="Phobius"/>
    </source>
</evidence>
<gene>
    <name evidence="2" type="ORF">C7B47_08735</name>
</gene>
<dbReference type="EMBL" id="PXYX01000014">
    <property type="protein sequence ID" value="PSR27283.1"/>
    <property type="molecule type" value="Genomic_DNA"/>
</dbReference>
<accession>A0A2T2WYH0</accession>
<proteinExistence type="predicted"/>
<organism evidence="2 3">
    <name type="scientific">Sulfobacillus thermosulfidooxidans</name>
    <dbReference type="NCBI Taxonomy" id="28034"/>
    <lineage>
        <taxon>Bacteria</taxon>
        <taxon>Bacillati</taxon>
        <taxon>Bacillota</taxon>
        <taxon>Clostridia</taxon>
        <taxon>Eubacteriales</taxon>
        <taxon>Clostridiales Family XVII. Incertae Sedis</taxon>
        <taxon>Sulfobacillus</taxon>
    </lineage>
</organism>